<sequence length="106" mass="11683">MATLFDRLLEIDMIHVIALVLFVVVVYLIMTRPYGFGMLEGFNDGWNLSSSTSLENSHGSAPAGVNALPGKDQHDQNAHAPHVNRVNQINPQGTHPELKKQPGFSY</sequence>
<accession>A0A6C0DDZ4</accession>
<feature type="transmembrane region" description="Helical" evidence="2">
    <location>
        <begin position="13"/>
        <end position="30"/>
    </location>
</feature>
<protein>
    <submittedName>
        <fullName evidence="3">Uncharacterized protein</fullName>
    </submittedName>
</protein>
<feature type="compositionally biased region" description="Polar residues" evidence="1">
    <location>
        <begin position="50"/>
        <end position="59"/>
    </location>
</feature>
<evidence type="ECO:0000313" key="3">
    <source>
        <dbReference type="EMBL" id="QHT14673.1"/>
    </source>
</evidence>
<name>A0A6C0DDZ4_9ZZZZ</name>
<evidence type="ECO:0000256" key="2">
    <source>
        <dbReference type="SAM" id="Phobius"/>
    </source>
</evidence>
<reference evidence="3" key="1">
    <citation type="journal article" date="2020" name="Nature">
        <title>Giant virus diversity and host interactions through global metagenomics.</title>
        <authorList>
            <person name="Schulz F."/>
            <person name="Roux S."/>
            <person name="Paez-Espino D."/>
            <person name="Jungbluth S."/>
            <person name="Walsh D.A."/>
            <person name="Denef V.J."/>
            <person name="McMahon K.D."/>
            <person name="Konstantinidis K.T."/>
            <person name="Eloe-Fadrosh E.A."/>
            <person name="Kyrpides N.C."/>
            <person name="Woyke T."/>
        </authorList>
    </citation>
    <scope>NUCLEOTIDE SEQUENCE</scope>
    <source>
        <strain evidence="3">GVMAG-M-3300023174-141</strain>
    </source>
</reference>
<dbReference type="EMBL" id="MN739587">
    <property type="protein sequence ID" value="QHT14673.1"/>
    <property type="molecule type" value="Genomic_DNA"/>
</dbReference>
<dbReference type="AlphaFoldDB" id="A0A6C0DDZ4"/>
<proteinExistence type="predicted"/>
<keyword evidence="2" id="KW-1133">Transmembrane helix</keyword>
<organism evidence="3">
    <name type="scientific">viral metagenome</name>
    <dbReference type="NCBI Taxonomy" id="1070528"/>
    <lineage>
        <taxon>unclassified sequences</taxon>
        <taxon>metagenomes</taxon>
        <taxon>organismal metagenomes</taxon>
    </lineage>
</organism>
<keyword evidence="2" id="KW-0812">Transmembrane</keyword>
<keyword evidence="2" id="KW-0472">Membrane</keyword>
<feature type="region of interest" description="Disordered" evidence="1">
    <location>
        <begin position="50"/>
        <end position="106"/>
    </location>
</feature>
<evidence type="ECO:0000256" key="1">
    <source>
        <dbReference type="SAM" id="MobiDB-lite"/>
    </source>
</evidence>